<feature type="compositionally biased region" description="Low complexity" evidence="1">
    <location>
        <begin position="22"/>
        <end position="32"/>
    </location>
</feature>
<feature type="region of interest" description="Disordered" evidence="1">
    <location>
        <begin position="22"/>
        <end position="69"/>
    </location>
</feature>
<keyword evidence="3" id="KW-1185">Reference proteome</keyword>
<protein>
    <submittedName>
        <fullName evidence="2">Uncharacterized protein</fullName>
    </submittedName>
</protein>
<reference evidence="2" key="1">
    <citation type="submission" date="2021-02" db="EMBL/GenBank/DDBJ databases">
        <authorList>
            <person name="Nowell W R."/>
        </authorList>
    </citation>
    <scope>NUCLEOTIDE SEQUENCE</scope>
</reference>
<accession>A0A820WZ31</accession>
<sequence length="69" mass="7417">MRQTVAVGVIKDVEKKAISTAKGGKPVAAAAKGGKKRRDLSNTPIGDRLRVSKSFTQHSRQRDQEIATA</sequence>
<evidence type="ECO:0000256" key="1">
    <source>
        <dbReference type="SAM" id="MobiDB-lite"/>
    </source>
</evidence>
<dbReference type="Proteomes" id="UP000663873">
    <property type="component" value="Unassembled WGS sequence"/>
</dbReference>
<name>A0A820WZ31_9BILA</name>
<gene>
    <name evidence="2" type="ORF">UJA718_LOCUS27849</name>
</gene>
<evidence type="ECO:0000313" key="3">
    <source>
        <dbReference type="Proteomes" id="UP000663873"/>
    </source>
</evidence>
<feature type="compositionally biased region" description="Basic and acidic residues" evidence="1">
    <location>
        <begin position="60"/>
        <end position="69"/>
    </location>
</feature>
<evidence type="ECO:0000313" key="2">
    <source>
        <dbReference type="EMBL" id="CAF4525099.1"/>
    </source>
</evidence>
<proteinExistence type="predicted"/>
<dbReference type="AlphaFoldDB" id="A0A820WZ31"/>
<organism evidence="2 3">
    <name type="scientific">Rotaria socialis</name>
    <dbReference type="NCBI Taxonomy" id="392032"/>
    <lineage>
        <taxon>Eukaryota</taxon>
        <taxon>Metazoa</taxon>
        <taxon>Spiralia</taxon>
        <taxon>Gnathifera</taxon>
        <taxon>Rotifera</taxon>
        <taxon>Eurotatoria</taxon>
        <taxon>Bdelloidea</taxon>
        <taxon>Philodinida</taxon>
        <taxon>Philodinidae</taxon>
        <taxon>Rotaria</taxon>
    </lineage>
</organism>
<dbReference type="EMBL" id="CAJOBP010007972">
    <property type="protein sequence ID" value="CAF4525099.1"/>
    <property type="molecule type" value="Genomic_DNA"/>
</dbReference>
<comment type="caution">
    <text evidence="2">The sequence shown here is derived from an EMBL/GenBank/DDBJ whole genome shotgun (WGS) entry which is preliminary data.</text>
</comment>